<evidence type="ECO:0008006" key="2">
    <source>
        <dbReference type="Google" id="ProtNLM"/>
    </source>
</evidence>
<name>A0A6N3FCU3_FLAPL</name>
<dbReference type="RefSeq" id="WP_156621942.1">
    <property type="nucleotide sequence ID" value="NZ_CACRUB010000046.1"/>
</dbReference>
<dbReference type="Pfam" id="PF05489">
    <property type="entry name" value="Phage_tail_X"/>
    <property type="match status" value="1"/>
</dbReference>
<gene>
    <name evidence="1" type="ORF">FPLFYP42_02525</name>
</gene>
<organism evidence="1">
    <name type="scientific">Flavonifractor plautii</name>
    <name type="common">Fusobacterium plautii</name>
    <dbReference type="NCBI Taxonomy" id="292800"/>
    <lineage>
        <taxon>Bacteria</taxon>
        <taxon>Bacillati</taxon>
        <taxon>Bacillota</taxon>
        <taxon>Clostridia</taxon>
        <taxon>Eubacteriales</taxon>
        <taxon>Oscillospiraceae</taxon>
        <taxon>Flavonifractor</taxon>
    </lineage>
</organism>
<proteinExistence type="predicted"/>
<accession>A0A6N3FCU3</accession>
<evidence type="ECO:0000313" key="1">
    <source>
        <dbReference type="EMBL" id="VYU49643.1"/>
    </source>
</evidence>
<dbReference type="InterPro" id="IPR008861">
    <property type="entry name" value="GpX-like"/>
</dbReference>
<reference evidence="1" key="1">
    <citation type="submission" date="2019-11" db="EMBL/GenBank/DDBJ databases">
        <authorList>
            <person name="Feng L."/>
        </authorList>
    </citation>
    <scope>NUCLEOTIDE SEQUENCE</scope>
    <source>
        <strain evidence="1">FplautiiLFYP42</strain>
    </source>
</reference>
<dbReference type="EMBL" id="CACRUB010000046">
    <property type="protein sequence ID" value="VYU49643.1"/>
    <property type="molecule type" value="Genomic_DNA"/>
</dbReference>
<sequence length="70" mass="7590">MASIHTTVEGDTFDGLALAYFDNEKQSSAIIQANPDHCGTLVFGAGVELYIPDEAAITPPETLPPWRRET</sequence>
<protein>
    <recommendedName>
        <fullName evidence="2">Phage tail protein</fullName>
    </recommendedName>
</protein>
<dbReference type="AlphaFoldDB" id="A0A6N3FCU3"/>